<evidence type="ECO:0000256" key="1">
    <source>
        <dbReference type="SAM" id="Coils"/>
    </source>
</evidence>
<feature type="transmembrane region" description="Helical" evidence="2">
    <location>
        <begin position="144"/>
        <end position="163"/>
    </location>
</feature>
<sequence length="603" mass="70758">MVESFAIIFARIEGLINRQRSFTALFIVIIGVLLTDILFNHIYPSIVIYVDQQFGISINDHQKVDLTFAPEIWGGVLATVLGTLIIVIAIAAESTPKLMDLFVKDWLSLIFIWFLIFASIHAIIIMYYFEPLDRISSVILNTYVYLPLSTILSLPYIFYILLYSKTDNVIKKLYSLNVNNIKRLQKKSIHISMQNTDVVEHYQYSLMATIDQFDDLLEYISFKEAQTEIIRRVGDTIRVYMENKDEISQNFFSATQTVRFNPTFRTYVENQYKELEERKTFYEVKSFRMMGNAYIRKMDNGEYELASLIVSEVVEIGLLALKLNHEDLITDINIRFNTFMRFAIKHAIRNNEPRNLYNLAFHYSLLLQGYVNHKKQDLLKQGYFYFKYYGNEIYKHAANNPSLYFIVDTLTSELKKISIIISEREWDNEIQEHLLGVILQLDNPPDYPKENLDQNVNNGVRVLQIGLALHYIKIEKPKFAEIIISDVLDDLAYFDNKTYLDLMDGLYNRIRFSGPTFWEDTDRGNTNIYFSPDSDIIDDFKKILSKQMKERLKELDRDAQFLRLELDQLQAKDKDGKLTQTEKTRMIELAEQISTRRKTFFIG</sequence>
<keyword evidence="2" id="KW-1133">Transmembrane helix</keyword>
<gene>
    <name evidence="3" type="ORF">METZ01_LOCUS120264</name>
</gene>
<name>A0A381XRZ6_9ZZZZ</name>
<protein>
    <recommendedName>
        <fullName evidence="4">DUF2254 domain-containing protein</fullName>
    </recommendedName>
</protein>
<dbReference type="AlphaFoldDB" id="A0A381XRZ6"/>
<accession>A0A381XRZ6</accession>
<proteinExistence type="predicted"/>
<reference evidence="3" key="1">
    <citation type="submission" date="2018-05" db="EMBL/GenBank/DDBJ databases">
        <authorList>
            <person name="Lanie J.A."/>
            <person name="Ng W.-L."/>
            <person name="Kazmierczak K.M."/>
            <person name="Andrzejewski T.M."/>
            <person name="Davidsen T.M."/>
            <person name="Wayne K.J."/>
            <person name="Tettelin H."/>
            <person name="Glass J.I."/>
            <person name="Rusch D."/>
            <person name="Podicherti R."/>
            <person name="Tsui H.-C.T."/>
            <person name="Winkler M.E."/>
        </authorList>
    </citation>
    <scope>NUCLEOTIDE SEQUENCE</scope>
</reference>
<dbReference type="EMBL" id="UINC01016133">
    <property type="protein sequence ID" value="SVA67410.1"/>
    <property type="molecule type" value="Genomic_DNA"/>
</dbReference>
<feature type="coiled-coil region" evidence="1">
    <location>
        <begin position="545"/>
        <end position="572"/>
    </location>
</feature>
<evidence type="ECO:0000256" key="2">
    <source>
        <dbReference type="SAM" id="Phobius"/>
    </source>
</evidence>
<evidence type="ECO:0008006" key="4">
    <source>
        <dbReference type="Google" id="ProtNLM"/>
    </source>
</evidence>
<keyword evidence="2" id="KW-0472">Membrane</keyword>
<feature type="transmembrane region" description="Helical" evidence="2">
    <location>
        <begin position="21"/>
        <end position="43"/>
    </location>
</feature>
<feature type="transmembrane region" description="Helical" evidence="2">
    <location>
        <begin position="106"/>
        <end position="129"/>
    </location>
</feature>
<keyword evidence="2" id="KW-0812">Transmembrane</keyword>
<organism evidence="3">
    <name type="scientific">marine metagenome</name>
    <dbReference type="NCBI Taxonomy" id="408172"/>
    <lineage>
        <taxon>unclassified sequences</taxon>
        <taxon>metagenomes</taxon>
        <taxon>ecological metagenomes</taxon>
    </lineage>
</organism>
<evidence type="ECO:0000313" key="3">
    <source>
        <dbReference type="EMBL" id="SVA67410.1"/>
    </source>
</evidence>
<feature type="transmembrane region" description="Helical" evidence="2">
    <location>
        <begin position="72"/>
        <end position="94"/>
    </location>
</feature>
<keyword evidence="1" id="KW-0175">Coiled coil</keyword>